<name>A0A9Q1IEG9_SYNKA</name>
<sequence length="142" mass="15412">MFQEYNLRPLPDHIMGPKNVQCCPLVEGGQSDRQTAPPRGSAPWEQTFCLSSTIAPGWALSITGPPVTSSPFLLLRGLPLCGARSWGSYDITAKTAPLLWGPPHPLYLIPHPQTNSPSGGDCHGNLSLNRPQLRLHSTARHT</sequence>
<accession>A0A9Q1IEG9</accession>
<comment type="caution">
    <text evidence="1">The sequence shown here is derived from an EMBL/GenBank/DDBJ whole genome shotgun (WGS) entry which is preliminary data.</text>
</comment>
<dbReference type="AlphaFoldDB" id="A0A9Q1IEG9"/>
<keyword evidence="2" id="KW-1185">Reference proteome</keyword>
<dbReference type="EMBL" id="JAINUF010000019">
    <property type="protein sequence ID" value="KAJ8336644.1"/>
    <property type="molecule type" value="Genomic_DNA"/>
</dbReference>
<evidence type="ECO:0000313" key="2">
    <source>
        <dbReference type="Proteomes" id="UP001152622"/>
    </source>
</evidence>
<gene>
    <name evidence="1" type="ORF">SKAU_G00378640</name>
</gene>
<organism evidence="1 2">
    <name type="scientific">Synaphobranchus kaupii</name>
    <name type="common">Kaup's arrowtooth eel</name>
    <dbReference type="NCBI Taxonomy" id="118154"/>
    <lineage>
        <taxon>Eukaryota</taxon>
        <taxon>Metazoa</taxon>
        <taxon>Chordata</taxon>
        <taxon>Craniata</taxon>
        <taxon>Vertebrata</taxon>
        <taxon>Euteleostomi</taxon>
        <taxon>Actinopterygii</taxon>
        <taxon>Neopterygii</taxon>
        <taxon>Teleostei</taxon>
        <taxon>Anguilliformes</taxon>
        <taxon>Synaphobranchidae</taxon>
        <taxon>Synaphobranchus</taxon>
    </lineage>
</organism>
<protein>
    <submittedName>
        <fullName evidence="1">Uncharacterized protein</fullName>
    </submittedName>
</protein>
<dbReference type="Proteomes" id="UP001152622">
    <property type="component" value="Chromosome 19"/>
</dbReference>
<evidence type="ECO:0000313" key="1">
    <source>
        <dbReference type="EMBL" id="KAJ8336644.1"/>
    </source>
</evidence>
<proteinExistence type="predicted"/>
<reference evidence="1" key="1">
    <citation type="journal article" date="2023" name="Science">
        <title>Genome structures resolve the early diversification of teleost fishes.</title>
        <authorList>
            <person name="Parey E."/>
            <person name="Louis A."/>
            <person name="Montfort J."/>
            <person name="Bouchez O."/>
            <person name="Roques C."/>
            <person name="Iampietro C."/>
            <person name="Lluch J."/>
            <person name="Castinel A."/>
            <person name="Donnadieu C."/>
            <person name="Desvignes T."/>
            <person name="Floi Bucao C."/>
            <person name="Jouanno E."/>
            <person name="Wen M."/>
            <person name="Mejri S."/>
            <person name="Dirks R."/>
            <person name="Jansen H."/>
            <person name="Henkel C."/>
            <person name="Chen W.J."/>
            <person name="Zahm M."/>
            <person name="Cabau C."/>
            <person name="Klopp C."/>
            <person name="Thompson A.W."/>
            <person name="Robinson-Rechavi M."/>
            <person name="Braasch I."/>
            <person name="Lecointre G."/>
            <person name="Bobe J."/>
            <person name="Postlethwait J.H."/>
            <person name="Berthelot C."/>
            <person name="Roest Crollius H."/>
            <person name="Guiguen Y."/>
        </authorList>
    </citation>
    <scope>NUCLEOTIDE SEQUENCE</scope>
    <source>
        <strain evidence="1">WJC10195</strain>
    </source>
</reference>